<dbReference type="EMBL" id="AP028912">
    <property type="protein sequence ID" value="BES93203.1"/>
    <property type="molecule type" value="Genomic_DNA"/>
</dbReference>
<accession>A0ABN7AMN1</accession>
<evidence type="ECO:0000313" key="2">
    <source>
        <dbReference type="Proteomes" id="UP001307889"/>
    </source>
</evidence>
<dbReference type="Proteomes" id="UP001307889">
    <property type="component" value="Chromosome 4"/>
</dbReference>
<protein>
    <submittedName>
        <fullName evidence="1">Uncharacterized protein</fullName>
    </submittedName>
</protein>
<keyword evidence="2" id="KW-1185">Reference proteome</keyword>
<sequence length="96" mass="10643">MSILLFSIAERALHNWSGSCSVGTNVNNRLNERVGRREQLTARGRRTLPSSPLDRPLFAAHVSIGRLEPSGGIRANYISEYHIAQESTINVLGFHT</sequence>
<evidence type="ECO:0000313" key="1">
    <source>
        <dbReference type="EMBL" id="BES93203.1"/>
    </source>
</evidence>
<reference evidence="1 2" key="1">
    <citation type="submission" date="2023-09" db="EMBL/GenBank/DDBJ databases">
        <title>Nesidiocoris tenuis whole genome shotgun sequence.</title>
        <authorList>
            <person name="Shibata T."/>
            <person name="Shimoda M."/>
            <person name="Kobayashi T."/>
            <person name="Uehara T."/>
        </authorList>
    </citation>
    <scope>NUCLEOTIDE SEQUENCE [LARGE SCALE GENOMIC DNA]</scope>
    <source>
        <strain evidence="1 2">Japan</strain>
    </source>
</reference>
<gene>
    <name evidence="1" type="ORF">NTJ_06012</name>
</gene>
<organism evidence="1 2">
    <name type="scientific">Nesidiocoris tenuis</name>
    <dbReference type="NCBI Taxonomy" id="355587"/>
    <lineage>
        <taxon>Eukaryota</taxon>
        <taxon>Metazoa</taxon>
        <taxon>Ecdysozoa</taxon>
        <taxon>Arthropoda</taxon>
        <taxon>Hexapoda</taxon>
        <taxon>Insecta</taxon>
        <taxon>Pterygota</taxon>
        <taxon>Neoptera</taxon>
        <taxon>Paraneoptera</taxon>
        <taxon>Hemiptera</taxon>
        <taxon>Heteroptera</taxon>
        <taxon>Panheteroptera</taxon>
        <taxon>Cimicomorpha</taxon>
        <taxon>Miridae</taxon>
        <taxon>Dicyphina</taxon>
        <taxon>Nesidiocoris</taxon>
    </lineage>
</organism>
<proteinExistence type="predicted"/>
<name>A0ABN7AMN1_9HEMI</name>